<feature type="compositionally biased region" description="Polar residues" evidence="6">
    <location>
        <begin position="178"/>
        <end position="190"/>
    </location>
</feature>
<feature type="region of interest" description="Disordered" evidence="6">
    <location>
        <begin position="355"/>
        <end position="387"/>
    </location>
</feature>
<dbReference type="PANTHER" id="PTHR14514">
    <property type="entry name" value="PKA ANCHORING PROTEIN"/>
    <property type="match status" value="1"/>
</dbReference>
<feature type="compositionally biased region" description="Low complexity" evidence="6">
    <location>
        <begin position="375"/>
        <end position="387"/>
    </location>
</feature>
<evidence type="ECO:0000256" key="2">
    <source>
        <dbReference type="ARBA" id="ARBA00022553"/>
    </source>
</evidence>
<evidence type="ECO:0000313" key="7">
    <source>
        <dbReference type="EMBL" id="KAG5266569.1"/>
    </source>
</evidence>
<dbReference type="Proteomes" id="UP000823561">
    <property type="component" value="Chromosome 18"/>
</dbReference>
<reference evidence="7" key="1">
    <citation type="submission" date="2020-10" db="EMBL/GenBank/DDBJ databases">
        <title>Chromosome-scale genome assembly of the Allis shad, Alosa alosa.</title>
        <authorList>
            <person name="Margot Z."/>
            <person name="Christophe K."/>
            <person name="Cabau C."/>
            <person name="Louis A."/>
            <person name="Berthelot C."/>
            <person name="Parey E."/>
            <person name="Roest Crollius H."/>
            <person name="Montfort J."/>
            <person name="Robinson-Rechavi M."/>
            <person name="Bucao C."/>
            <person name="Bouchez O."/>
            <person name="Gislard M."/>
            <person name="Lluch J."/>
            <person name="Milhes M."/>
            <person name="Lampietro C."/>
            <person name="Lopez Roques C."/>
            <person name="Donnadieu C."/>
            <person name="Braasch I."/>
            <person name="Desvignes T."/>
            <person name="Postlethwait J."/>
            <person name="Bobe J."/>
            <person name="Guiguen Y."/>
        </authorList>
    </citation>
    <scope>NUCLEOTIDE SEQUENCE</scope>
    <source>
        <strain evidence="7">M-15738</strain>
        <tissue evidence="7">Blood</tissue>
    </source>
</reference>
<gene>
    <name evidence="7" type="ORF">AALO_G00233610</name>
</gene>
<comment type="subcellular location">
    <subcellularLocation>
        <location evidence="1">Nucleus membrane</location>
    </subcellularLocation>
</comment>
<protein>
    <recommendedName>
        <fullName evidence="9">Centrosomal protein of 68 kDa</fullName>
    </recommendedName>
</protein>
<evidence type="ECO:0000256" key="1">
    <source>
        <dbReference type="ARBA" id="ARBA00004126"/>
    </source>
</evidence>
<keyword evidence="3" id="KW-0677">Repeat</keyword>
<evidence type="ECO:0000256" key="6">
    <source>
        <dbReference type="SAM" id="MobiDB-lite"/>
    </source>
</evidence>
<evidence type="ECO:0000313" key="8">
    <source>
        <dbReference type="Proteomes" id="UP000823561"/>
    </source>
</evidence>
<keyword evidence="5" id="KW-0539">Nucleus</keyword>
<name>A0AAV6FUR1_9TELE</name>
<feature type="compositionally biased region" description="Acidic residues" evidence="6">
    <location>
        <begin position="507"/>
        <end position="521"/>
    </location>
</feature>
<accession>A0AAV6FUR1</accession>
<dbReference type="InterPro" id="IPR002017">
    <property type="entry name" value="Spectrin_repeat"/>
</dbReference>
<keyword evidence="2" id="KW-0597">Phosphoprotein</keyword>
<keyword evidence="8" id="KW-1185">Reference proteome</keyword>
<organism evidence="7 8">
    <name type="scientific">Alosa alosa</name>
    <name type="common">allis shad</name>
    <dbReference type="NCBI Taxonomy" id="278164"/>
    <lineage>
        <taxon>Eukaryota</taxon>
        <taxon>Metazoa</taxon>
        <taxon>Chordata</taxon>
        <taxon>Craniata</taxon>
        <taxon>Vertebrata</taxon>
        <taxon>Euteleostomi</taxon>
        <taxon>Actinopterygii</taxon>
        <taxon>Neopterygii</taxon>
        <taxon>Teleostei</taxon>
        <taxon>Clupei</taxon>
        <taxon>Clupeiformes</taxon>
        <taxon>Clupeoidei</taxon>
        <taxon>Clupeidae</taxon>
        <taxon>Alosa</taxon>
    </lineage>
</organism>
<evidence type="ECO:0008006" key="9">
    <source>
        <dbReference type="Google" id="ProtNLM"/>
    </source>
</evidence>
<proteinExistence type="predicted"/>
<dbReference type="EMBL" id="JADWDJ010000018">
    <property type="protein sequence ID" value="KAG5266569.1"/>
    <property type="molecule type" value="Genomic_DNA"/>
</dbReference>
<dbReference type="SMART" id="SM00150">
    <property type="entry name" value="SPEC"/>
    <property type="match status" value="1"/>
</dbReference>
<dbReference type="PANTHER" id="PTHR14514:SF2">
    <property type="entry name" value="A-KINASE ANCHOR PROTEIN 6"/>
    <property type="match status" value="1"/>
</dbReference>
<feature type="compositionally biased region" description="Basic and acidic residues" evidence="6">
    <location>
        <begin position="127"/>
        <end position="138"/>
    </location>
</feature>
<dbReference type="Gene3D" id="1.20.58.60">
    <property type="match status" value="1"/>
</dbReference>
<keyword evidence="4" id="KW-0472">Membrane</keyword>
<feature type="compositionally biased region" description="Polar residues" evidence="6">
    <location>
        <begin position="142"/>
        <end position="156"/>
    </location>
</feature>
<dbReference type="GO" id="GO:0031965">
    <property type="term" value="C:nuclear membrane"/>
    <property type="evidence" value="ECO:0007669"/>
    <property type="project" value="UniProtKB-SubCell"/>
</dbReference>
<sequence>MTLGVDRKVPETLCQMEQTGRWRTRIPEFVRSGHAHKRSQAPGDRERTQSTPSNGAKDSDKERNSNKKTVTMAPMSRCMTSKGQYIARRPLVSAERHTSILKNPLSHELMVQEKHQTGFTRDTLLHNERESHSHRGFKDTLTCPSPSKSYGLSPSVSREDLTSPLTTADLRTWSTWEEPSFRSTASQNTPSKKHSRRSLSSPPMDVYSLTVPLSPKFSSTQRSTQTPSLRPSRKTDADLMYVREPALRSSSKVSPPPFHQMSPYQANYWTCAIPTSLPPSPDRRSPNWDPDKEYQALLDYTYPLRPGHTSKRDSVDLGSHLKTDMILEDSGIELDRFCSSSTLSCLDQSLCATRRGKGGNPQSAHKPLGLHGLSSRELSQSKSSDGRLSSSLYSVDHIGLSVESLECDGKQQSQQWFHYKKLGVFSTSRSPSTFIPTLHVLPRPGLLGDSDEEFLALPDRLQEIQALSQHLKDISAQISQPATSSWESLERETSSTEKQSGETTVVQEEDEDTVEEEEEGEGSVSGGLPRIEEPLEEMFESRLHMLSTEVNQSSVREVASIMDRLGGVSLSELRKSSQMDQEDADTKESLMQHIQTFCANLQELIQWLYRVVHKMEVLTPPSVDIESVKTSLTDYKNFQRDVQAHRPLTGAVLHTGEALLRCMNSTSPVLKETLELIERQSRALETHAEHLFSSILSAMDSLTEASSKEGTECSD</sequence>
<feature type="region of interest" description="Disordered" evidence="6">
    <location>
        <begin position="127"/>
        <end position="163"/>
    </location>
</feature>
<evidence type="ECO:0000256" key="4">
    <source>
        <dbReference type="ARBA" id="ARBA00023136"/>
    </source>
</evidence>
<feature type="region of interest" description="Disordered" evidence="6">
    <location>
        <begin position="178"/>
        <end position="238"/>
    </location>
</feature>
<feature type="compositionally biased region" description="Polar residues" evidence="6">
    <location>
        <begin position="216"/>
        <end position="229"/>
    </location>
</feature>
<feature type="region of interest" description="Disordered" evidence="6">
    <location>
        <begin position="24"/>
        <end position="72"/>
    </location>
</feature>
<dbReference type="SUPFAM" id="SSF46966">
    <property type="entry name" value="Spectrin repeat"/>
    <property type="match status" value="1"/>
</dbReference>
<dbReference type="Pfam" id="PF00435">
    <property type="entry name" value="Spectrin"/>
    <property type="match status" value="1"/>
</dbReference>
<dbReference type="AlphaFoldDB" id="A0AAV6FUR1"/>
<evidence type="ECO:0000256" key="3">
    <source>
        <dbReference type="ARBA" id="ARBA00022737"/>
    </source>
</evidence>
<dbReference type="InterPro" id="IPR018159">
    <property type="entry name" value="Spectrin/alpha-actinin"/>
</dbReference>
<feature type="region of interest" description="Disordered" evidence="6">
    <location>
        <begin position="479"/>
        <end position="529"/>
    </location>
</feature>
<evidence type="ECO:0000256" key="5">
    <source>
        <dbReference type="ARBA" id="ARBA00023242"/>
    </source>
</evidence>
<comment type="caution">
    <text evidence="7">The sequence shown here is derived from an EMBL/GenBank/DDBJ whole genome shotgun (WGS) entry which is preliminary data.</text>
</comment>